<dbReference type="GO" id="GO:0005829">
    <property type="term" value="C:cytosol"/>
    <property type="evidence" value="ECO:0007669"/>
    <property type="project" value="TreeGrafter"/>
</dbReference>
<evidence type="ECO:0000256" key="1">
    <source>
        <dbReference type="ARBA" id="ARBA00003134"/>
    </source>
</evidence>
<dbReference type="RefSeq" id="WP_201329910.1">
    <property type="nucleotide sequence ID" value="NZ_AP023215.1"/>
</dbReference>
<sequence length="90" mass="10442">MANTLQSKKRVRQSIKKNIHNSSQRSSYRTAIKSVRKSIASGNKEITLIFYKKAISKIDIIANKKIIHKNKAARQKRKLYKVIKELNFIS</sequence>
<evidence type="ECO:0000256" key="6">
    <source>
        <dbReference type="ARBA" id="ARBA00023274"/>
    </source>
</evidence>
<protein>
    <recommendedName>
        <fullName evidence="7 8">Small ribosomal subunit protein bS20</fullName>
    </recommendedName>
</protein>
<organism evidence="10 11">
    <name type="scientific">Candidatus Profftella armatura</name>
    <name type="common">Diaphorina cf. continua</name>
    <dbReference type="NCBI Taxonomy" id="2661583"/>
    <lineage>
        <taxon>Bacteria</taxon>
        <taxon>Pseudomonadati</taxon>
        <taxon>Pseudomonadota</taxon>
        <taxon>Betaproteobacteria</taxon>
        <taxon>Candidatus Profftella</taxon>
    </lineage>
</organism>
<evidence type="ECO:0000313" key="11">
    <source>
        <dbReference type="Proteomes" id="UP000595708"/>
    </source>
</evidence>
<dbReference type="Gene3D" id="1.20.58.110">
    <property type="entry name" value="Ribosomal protein S20"/>
    <property type="match status" value="1"/>
</dbReference>
<keyword evidence="5 8" id="KW-0689">Ribosomal protein</keyword>
<dbReference type="HAMAP" id="MF_00500">
    <property type="entry name" value="Ribosomal_bS20"/>
    <property type="match status" value="1"/>
</dbReference>
<comment type="function">
    <text evidence="1 8">Binds directly to 16S ribosomal RNA.</text>
</comment>
<evidence type="ECO:0000256" key="4">
    <source>
        <dbReference type="ARBA" id="ARBA00022884"/>
    </source>
</evidence>
<proteinExistence type="inferred from homology"/>
<keyword evidence="4 8" id="KW-0694">RNA-binding</keyword>
<dbReference type="PANTHER" id="PTHR33398:SF1">
    <property type="entry name" value="SMALL RIBOSOMAL SUBUNIT PROTEIN BS20C"/>
    <property type="match status" value="1"/>
</dbReference>
<dbReference type="KEGG" id="parm:PADco_1520"/>
<dbReference type="GO" id="GO:0006412">
    <property type="term" value="P:translation"/>
    <property type="evidence" value="ECO:0007669"/>
    <property type="project" value="UniProtKB-UniRule"/>
</dbReference>
<reference evidence="10 11" key="1">
    <citation type="journal article" date="2020" name="Genome Biol. Evol.">
        <title>Comparative Genomics Underlines Multiple Roles of Profftella, an Obligate Symbiont of Psyllids: Providing Toxins, Vitamins, and Carotenoids.</title>
        <authorList>
            <person name="Nakabachi A."/>
            <person name="Piel J."/>
            <person name="Malenovsky I."/>
            <person name="Hirose Y."/>
        </authorList>
    </citation>
    <scope>NUCLEOTIDE SEQUENCE [LARGE SCALE GENOMIC DNA]</scope>
    <source>
        <strain evidence="10 11">Dco</strain>
    </source>
</reference>
<accession>A0A7R6W0G8</accession>
<feature type="compositionally biased region" description="Polar residues" evidence="9">
    <location>
        <begin position="20"/>
        <end position="29"/>
    </location>
</feature>
<keyword evidence="3 8" id="KW-0699">rRNA-binding</keyword>
<dbReference type="GO" id="GO:0070181">
    <property type="term" value="F:small ribosomal subunit rRNA binding"/>
    <property type="evidence" value="ECO:0007669"/>
    <property type="project" value="TreeGrafter"/>
</dbReference>
<dbReference type="InterPro" id="IPR036510">
    <property type="entry name" value="Ribosomal_bS20_sf"/>
</dbReference>
<dbReference type="NCBIfam" id="TIGR00029">
    <property type="entry name" value="S20"/>
    <property type="match status" value="1"/>
</dbReference>
<evidence type="ECO:0000313" key="10">
    <source>
        <dbReference type="EMBL" id="BCG49572.1"/>
    </source>
</evidence>
<dbReference type="GO" id="GO:0003735">
    <property type="term" value="F:structural constituent of ribosome"/>
    <property type="evidence" value="ECO:0007669"/>
    <property type="project" value="InterPro"/>
</dbReference>
<dbReference type="PANTHER" id="PTHR33398">
    <property type="entry name" value="30S RIBOSOMAL PROTEIN S20"/>
    <property type="match status" value="1"/>
</dbReference>
<dbReference type="GO" id="GO:0015935">
    <property type="term" value="C:small ribosomal subunit"/>
    <property type="evidence" value="ECO:0007669"/>
    <property type="project" value="TreeGrafter"/>
</dbReference>
<dbReference type="EMBL" id="AP023215">
    <property type="protein sequence ID" value="BCG49572.1"/>
    <property type="molecule type" value="Genomic_DNA"/>
</dbReference>
<gene>
    <name evidence="8 10" type="primary">rpsT</name>
    <name evidence="10" type="ORF">PADco_1520</name>
</gene>
<dbReference type="Proteomes" id="UP000595708">
    <property type="component" value="Chromosome"/>
</dbReference>
<evidence type="ECO:0000256" key="5">
    <source>
        <dbReference type="ARBA" id="ARBA00022980"/>
    </source>
</evidence>
<evidence type="ECO:0000256" key="9">
    <source>
        <dbReference type="SAM" id="MobiDB-lite"/>
    </source>
</evidence>
<keyword evidence="6 8" id="KW-0687">Ribonucleoprotein</keyword>
<dbReference type="InterPro" id="IPR002583">
    <property type="entry name" value="Ribosomal_bS20"/>
</dbReference>
<name>A0A7R6W0G8_9PROT</name>
<feature type="region of interest" description="Disordered" evidence="9">
    <location>
        <begin position="1"/>
        <end position="30"/>
    </location>
</feature>
<evidence type="ECO:0000256" key="8">
    <source>
        <dbReference type="HAMAP-Rule" id="MF_00500"/>
    </source>
</evidence>
<dbReference type="AlphaFoldDB" id="A0A7R6W0G8"/>
<comment type="similarity">
    <text evidence="2 8">Belongs to the bacterial ribosomal protein bS20 family.</text>
</comment>
<feature type="compositionally biased region" description="Basic residues" evidence="9">
    <location>
        <begin position="7"/>
        <end position="19"/>
    </location>
</feature>
<keyword evidence="11" id="KW-1185">Reference proteome</keyword>
<dbReference type="Pfam" id="PF01649">
    <property type="entry name" value="Ribosomal_S20p"/>
    <property type="match status" value="1"/>
</dbReference>
<evidence type="ECO:0000256" key="2">
    <source>
        <dbReference type="ARBA" id="ARBA00007634"/>
    </source>
</evidence>
<evidence type="ECO:0000256" key="7">
    <source>
        <dbReference type="ARBA" id="ARBA00035136"/>
    </source>
</evidence>
<evidence type="ECO:0000256" key="3">
    <source>
        <dbReference type="ARBA" id="ARBA00022730"/>
    </source>
</evidence>
<dbReference type="SUPFAM" id="SSF46992">
    <property type="entry name" value="Ribosomal protein S20"/>
    <property type="match status" value="1"/>
</dbReference>